<dbReference type="InterPro" id="IPR034683">
    <property type="entry name" value="IspD/TarI"/>
</dbReference>
<evidence type="ECO:0000256" key="6">
    <source>
        <dbReference type="ARBA" id="ARBA00023229"/>
    </source>
</evidence>
<dbReference type="Pfam" id="PF01128">
    <property type="entry name" value="IspD"/>
    <property type="match status" value="1"/>
</dbReference>
<keyword evidence="6 7" id="KW-0414">Isoprene biosynthesis</keyword>
<feature type="site" description="Positions MEP for the nucleophilic attack" evidence="7">
    <location>
        <position position="158"/>
    </location>
</feature>
<dbReference type="PANTHER" id="PTHR32125:SF4">
    <property type="entry name" value="2-C-METHYL-D-ERYTHRITOL 4-PHOSPHATE CYTIDYLYLTRANSFERASE, CHLOROPLASTIC"/>
    <property type="match status" value="1"/>
</dbReference>
<name>A0A1F6CF62_HANXR</name>
<feature type="site" description="Transition state stabilizer" evidence="7">
    <location>
        <position position="23"/>
    </location>
</feature>
<evidence type="ECO:0000313" key="9">
    <source>
        <dbReference type="Proteomes" id="UP000178606"/>
    </source>
</evidence>
<dbReference type="CDD" id="cd02516">
    <property type="entry name" value="CDP-ME_synthetase"/>
    <property type="match status" value="1"/>
</dbReference>
<organism evidence="8 9">
    <name type="scientific">Handelsmanbacteria sp. (strain RIFCSPLOWO2_12_FULL_64_10)</name>
    <dbReference type="NCBI Taxonomy" id="1817868"/>
    <lineage>
        <taxon>Bacteria</taxon>
        <taxon>Candidatus Handelsmaniibacteriota</taxon>
    </lineage>
</organism>
<dbReference type="InterPro" id="IPR018294">
    <property type="entry name" value="ISPD_synthase_CS"/>
</dbReference>
<proteinExistence type="inferred from homology"/>
<dbReference type="SUPFAM" id="SSF53448">
    <property type="entry name" value="Nucleotide-diphospho-sugar transferases"/>
    <property type="match status" value="1"/>
</dbReference>
<dbReference type="GO" id="GO:0019288">
    <property type="term" value="P:isopentenyl diphosphate biosynthetic process, methylerythritol 4-phosphate pathway"/>
    <property type="evidence" value="ECO:0007669"/>
    <property type="project" value="UniProtKB-UniRule"/>
</dbReference>
<evidence type="ECO:0000256" key="1">
    <source>
        <dbReference type="ARBA" id="ARBA00001282"/>
    </source>
</evidence>
<keyword evidence="5 7" id="KW-0548">Nucleotidyltransferase</keyword>
<comment type="pathway">
    <text evidence="2 7">Isoprenoid biosynthesis; isopentenyl diphosphate biosynthesis via DXP pathway; isopentenyl diphosphate from 1-deoxy-D-xylulose 5-phosphate: step 2/6.</text>
</comment>
<gene>
    <name evidence="7" type="primary">ispD</name>
    <name evidence="8" type="ORF">A3F84_12125</name>
</gene>
<feature type="site" description="Transition state stabilizer" evidence="7">
    <location>
        <position position="16"/>
    </location>
</feature>
<evidence type="ECO:0000256" key="5">
    <source>
        <dbReference type="ARBA" id="ARBA00022695"/>
    </source>
</evidence>
<accession>A0A1F6CF62</accession>
<evidence type="ECO:0000256" key="2">
    <source>
        <dbReference type="ARBA" id="ARBA00004787"/>
    </source>
</evidence>
<sequence>MARYFALIPAAGAGIRMGSELPKQYLEIAGRPLLYYAVRRLAMHPRIEQVFVVLAPGDQRYARFDWSAFAGKLEPLYCGGEDRAASVFNGLLAANDAIDASDWVLVHDAARPCLAEADLDRLIAEVGEDATGGLLAVPVADTLKRASREGLVMRTELRDDLWQAQTPQMFRCRLLVEALRVANPSVITDESGAIEHLGLHPKLVMGDARNLKVTYPQDLALAELILKGMETADERR</sequence>
<dbReference type="InterPro" id="IPR029044">
    <property type="entry name" value="Nucleotide-diphossugar_trans"/>
</dbReference>
<dbReference type="HAMAP" id="MF_00108">
    <property type="entry name" value="IspD"/>
    <property type="match status" value="1"/>
</dbReference>
<evidence type="ECO:0000313" key="8">
    <source>
        <dbReference type="EMBL" id="OGG47894.1"/>
    </source>
</evidence>
<dbReference type="GO" id="GO:0050518">
    <property type="term" value="F:2-C-methyl-D-erythritol 4-phosphate cytidylyltransferase activity"/>
    <property type="evidence" value="ECO:0007669"/>
    <property type="project" value="UniProtKB-UniRule"/>
</dbReference>
<comment type="catalytic activity">
    <reaction evidence="1 7">
        <text>2-C-methyl-D-erythritol 4-phosphate + CTP + H(+) = 4-CDP-2-C-methyl-D-erythritol + diphosphate</text>
        <dbReference type="Rhea" id="RHEA:13429"/>
        <dbReference type="ChEBI" id="CHEBI:15378"/>
        <dbReference type="ChEBI" id="CHEBI:33019"/>
        <dbReference type="ChEBI" id="CHEBI:37563"/>
        <dbReference type="ChEBI" id="CHEBI:57823"/>
        <dbReference type="ChEBI" id="CHEBI:58262"/>
        <dbReference type="EC" id="2.7.7.60"/>
    </reaction>
</comment>
<evidence type="ECO:0000256" key="4">
    <source>
        <dbReference type="ARBA" id="ARBA00022679"/>
    </source>
</evidence>
<feature type="site" description="Positions MEP for the nucleophilic attack" evidence="7">
    <location>
        <position position="212"/>
    </location>
</feature>
<protein>
    <recommendedName>
        <fullName evidence="7">2-C-methyl-D-erythritol 4-phosphate cytidylyltransferase</fullName>
        <ecNumber evidence="7">2.7.7.60</ecNumber>
    </recommendedName>
    <alternativeName>
        <fullName evidence="7">4-diphosphocytidyl-2C-methyl-D-erythritol synthase</fullName>
    </alternativeName>
    <alternativeName>
        <fullName evidence="7">MEP cytidylyltransferase</fullName>
        <shortName evidence="7">MCT</shortName>
    </alternativeName>
</protein>
<dbReference type="FunFam" id="3.90.550.10:FF:000003">
    <property type="entry name" value="2-C-methyl-D-erythritol 4-phosphate cytidylyltransferase"/>
    <property type="match status" value="1"/>
</dbReference>
<dbReference type="NCBIfam" id="TIGR00453">
    <property type="entry name" value="ispD"/>
    <property type="match status" value="1"/>
</dbReference>
<keyword evidence="4 7" id="KW-0808">Transferase</keyword>
<dbReference type="Gene3D" id="3.90.550.10">
    <property type="entry name" value="Spore Coat Polysaccharide Biosynthesis Protein SpsA, Chain A"/>
    <property type="match status" value="1"/>
</dbReference>
<comment type="function">
    <text evidence="7">Catalyzes the formation of 4-diphosphocytidyl-2-C-methyl-D-erythritol from CTP and 2-C-methyl-D-erythritol 4-phosphate (MEP).</text>
</comment>
<comment type="similarity">
    <text evidence="3 7">Belongs to the IspD/TarI cytidylyltransferase family. IspD subfamily.</text>
</comment>
<dbReference type="PANTHER" id="PTHR32125">
    <property type="entry name" value="2-C-METHYL-D-ERYTHRITOL 4-PHOSPHATE CYTIDYLYLTRANSFERASE, CHLOROPLASTIC"/>
    <property type="match status" value="1"/>
</dbReference>
<evidence type="ECO:0000256" key="7">
    <source>
        <dbReference type="HAMAP-Rule" id="MF_00108"/>
    </source>
</evidence>
<dbReference type="EMBL" id="MFKF01000262">
    <property type="protein sequence ID" value="OGG47894.1"/>
    <property type="molecule type" value="Genomic_DNA"/>
</dbReference>
<dbReference type="UniPathway" id="UPA00056">
    <property type="reaction ID" value="UER00093"/>
</dbReference>
<reference evidence="8 9" key="1">
    <citation type="journal article" date="2016" name="Nat. Commun.">
        <title>Thousands of microbial genomes shed light on interconnected biogeochemical processes in an aquifer system.</title>
        <authorList>
            <person name="Anantharaman K."/>
            <person name="Brown C.T."/>
            <person name="Hug L.A."/>
            <person name="Sharon I."/>
            <person name="Castelle C.J."/>
            <person name="Probst A.J."/>
            <person name="Thomas B.C."/>
            <person name="Singh A."/>
            <person name="Wilkins M.J."/>
            <person name="Karaoz U."/>
            <person name="Brodie E.L."/>
            <person name="Williams K.H."/>
            <person name="Hubbard S.S."/>
            <person name="Banfield J.F."/>
        </authorList>
    </citation>
    <scope>NUCLEOTIDE SEQUENCE [LARGE SCALE GENOMIC DNA]</scope>
    <source>
        <strain evidence="9">RIFCSPLOWO2_12_FULL_64_10</strain>
    </source>
</reference>
<dbReference type="InterPro" id="IPR050088">
    <property type="entry name" value="IspD/TarI_cytidylyltransf_bact"/>
</dbReference>
<comment type="caution">
    <text evidence="8">The sequence shown here is derived from an EMBL/GenBank/DDBJ whole genome shotgun (WGS) entry which is preliminary data.</text>
</comment>
<evidence type="ECO:0000256" key="3">
    <source>
        <dbReference type="ARBA" id="ARBA00009789"/>
    </source>
</evidence>
<dbReference type="AlphaFoldDB" id="A0A1F6CF62"/>
<dbReference type="EC" id="2.7.7.60" evidence="7"/>
<dbReference type="InterPro" id="IPR001228">
    <property type="entry name" value="IspD"/>
</dbReference>
<dbReference type="PROSITE" id="PS01295">
    <property type="entry name" value="ISPD"/>
    <property type="match status" value="1"/>
</dbReference>
<dbReference type="Proteomes" id="UP000178606">
    <property type="component" value="Unassembled WGS sequence"/>
</dbReference>